<dbReference type="PANTHER" id="PTHR43448">
    <property type="entry name" value="PROTOHEME IX FARNESYLTRANSFERASE, MITOCHONDRIAL"/>
    <property type="match status" value="1"/>
</dbReference>
<dbReference type="CDD" id="cd13957">
    <property type="entry name" value="PT_UbiA_Cox10"/>
    <property type="match status" value="1"/>
</dbReference>
<evidence type="ECO:0000256" key="3">
    <source>
        <dbReference type="ARBA" id="ARBA00022692"/>
    </source>
</evidence>
<evidence type="ECO:0000256" key="2">
    <source>
        <dbReference type="ARBA" id="ARBA00022679"/>
    </source>
</evidence>
<feature type="transmembrane region" description="Helical" evidence="7">
    <location>
        <begin position="179"/>
        <end position="201"/>
    </location>
</feature>
<accession>A0A3B0YQB8</accession>
<dbReference type="Gene3D" id="1.10.357.140">
    <property type="entry name" value="UbiA prenyltransferase"/>
    <property type="match status" value="1"/>
</dbReference>
<dbReference type="GO" id="GO:0016020">
    <property type="term" value="C:membrane"/>
    <property type="evidence" value="ECO:0007669"/>
    <property type="project" value="UniProtKB-SubCell"/>
</dbReference>
<dbReference type="Pfam" id="PF01040">
    <property type="entry name" value="UbiA"/>
    <property type="match status" value="1"/>
</dbReference>
<dbReference type="NCBIfam" id="TIGR01473">
    <property type="entry name" value="cyoE_ctaB"/>
    <property type="match status" value="1"/>
</dbReference>
<comment type="subcellular location">
    <subcellularLocation>
        <location evidence="1">Membrane</location>
        <topology evidence="1">Multi-pass membrane protein</topology>
    </subcellularLocation>
</comment>
<evidence type="ECO:0000256" key="5">
    <source>
        <dbReference type="ARBA" id="ARBA00023133"/>
    </source>
</evidence>
<dbReference type="HAMAP" id="MF_00154">
    <property type="entry name" value="CyoE_CtaB"/>
    <property type="match status" value="1"/>
</dbReference>
<feature type="transmembrane region" description="Helical" evidence="7">
    <location>
        <begin position="56"/>
        <end position="77"/>
    </location>
</feature>
<gene>
    <name evidence="8" type="ORF">MNBD_GAMMA14-1147</name>
</gene>
<dbReference type="InterPro" id="IPR006369">
    <property type="entry name" value="Protohaem_IX_farnesylTrfase"/>
</dbReference>
<dbReference type="InterPro" id="IPR030470">
    <property type="entry name" value="UbiA_prenylTrfase_CS"/>
</dbReference>
<dbReference type="PANTHER" id="PTHR43448:SF2">
    <property type="entry name" value="PROTOHEME IX FARNESYLTRANSFERASE, MITOCHONDRIAL"/>
    <property type="match status" value="1"/>
</dbReference>
<feature type="transmembrane region" description="Helical" evidence="7">
    <location>
        <begin position="153"/>
        <end position="173"/>
    </location>
</feature>
<keyword evidence="3 7" id="KW-0812">Transmembrane</keyword>
<dbReference type="InterPro" id="IPR000537">
    <property type="entry name" value="UbiA_prenyltransferase"/>
</dbReference>
<keyword evidence="2 8" id="KW-0808">Transferase</keyword>
<keyword evidence="5" id="KW-0350">Heme biosynthesis</keyword>
<dbReference type="AlphaFoldDB" id="A0A3B0YQB8"/>
<dbReference type="EMBL" id="UOFM01000414">
    <property type="protein sequence ID" value="VAW81631.1"/>
    <property type="molecule type" value="Genomic_DNA"/>
</dbReference>
<evidence type="ECO:0000256" key="7">
    <source>
        <dbReference type="SAM" id="Phobius"/>
    </source>
</evidence>
<organism evidence="8">
    <name type="scientific">hydrothermal vent metagenome</name>
    <dbReference type="NCBI Taxonomy" id="652676"/>
    <lineage>
        <taxon>unclassified sequences</taxon>
        <taxon>metagenomes</taxon>
        <taxon>ecological metagenomes</taxon>
    </lineage>
</organism>
<feature type="transmembrane region" description="Helical" evidence="7">
    <location>
        <begin position="222"/>
        <end position="244"/>
    </location>
</feature>
<feature type="transmembrane region" description="Helical" evidence="7">
    <location>
        <begin position="31"/>
        <end position="50"/>
    </location>
</feature>
<dbReference type="InterPro" id="IPR044878">
    <property type="entry name" value="UbiA_sf"/>
</dbReference>
<dbReference type="PROSITE" id="PS00943">
    <property type="entry name" value="UBIA"/>
    <property type="match status" value="1"/>
</dbReference>
<proteinExistence type="inferred from homology"/>
<feature type="transmembrane region" description="Helical" evidence="7">
    <location>
        <begin position="103"/>
        <end position="123"/>
    </location>
</feature>
<evidence type="ECO:0000256" key="6">
    <source>
        <dbReference type="ARBA" id="ARBA00023136"/>
    </source>
</evidence>
<feature type="transmembrane region" description="Helical" evidence="7">
    <location>
        <begin position="129"/>
        <end position="146"/>
    </location>
</feature>
<dbReference type="GO" id="GO:0006783">
    <property type="term" value="P:heme biosynthetic process"/>
    <property type="evidence" value="ECO:0007669"/>
    <property type="project" value="UniProtKB-KW"/>
</dbReference>
<protein>
    <submittedName>
        <fullName evidence="8">Heme O synthase, protoheme IX farnesyltransferase COX10-CtaB</fullName>
        <ecNumber evidence="8">2.5.1.-</ecNumber>
    </submittedName>
</protein>
<reference evidence="8" key="1">
    <citation type="submission" date="2018-06" db="EMBL/GenBank/DDBJ databases">
        <authorList>
            <person name="Zhirakovskaya E."/>
        </authorList>
    </citation>
    <scope>NUCLEOTIDE SEQUENCE</scope>
</reference>
<keyword evidence="4 7" id="KW-1133">Transmembrane helix</keyword>
<evidence type="ECO:0000313" key="8">
    <source>
        <dbReference type="EMBL" id="VAW81631.1"/>
    </source>
</evidence>
<keyword evidence="6 7" id="KW-0472">Membrane</keyword>
<feature type="transmembrane region" description="Helical" evidence="7">
    <location>
        <begin position="250"/>
        <end position="269"/>
    </location>
</feature>
<dbReference type="EC" id="2.5.1.-" evidence="8"/>
<feature type="transmembrane region" description="Helical" evidence="7">
    <location>
        <begin position="281"/>
        <end position="302"/>
    </location>
</feature>
<evidence type="ECO:0000256" key="4">
    <source>
        <dbReference type="ARBA" id="ARBA00022989"/>
    </source>
</evidence>
<evidence type="ECO:0000256" key="1">
    <source>
        <dbReference type="ARBA" id="ARBA00004141"/>
    </source>
</evidence>
<sequence>MPRLTADAALTQPFDWSMLVKQLTNLFKLRIGIVMALTSVVTLVVTPGAAVPVWQVLVLALTVLLAASSAGAFNQYYETDIDARMRRTDDRPFVTGALAHNRWWLLLIGAMLLVGVGTAGWLLNGMAALYIFLGAFFYAIVYTVWLKRRTSMNIVIGGAAGSFAVLAGAAVVNPDLGPVPILLAMVLFLWTPPHFWSLAIARHKDYEAVGVPMLPVMVGNATAARAVLANTLLLVGMSVLPFFFGLGWLYLAGALIGGGYFIYRSLLLVQDASPKNGMRAFFASLVQLIVLLVFAVLDAQLIG</sequence>
<dbReference type="GO" id="GO:0008495">
    <property type="term" value="F:protoheme IX farnesyltransferase activity"/>
    <property type="evidence" value="ECO:0007669"/>
    <property type="project" value="InterPro"/>
</dbReference>
<name>A0A3B0YQB8_9ZZZZ</name>